<feature type="transmembrane region" description="Helical" evidence="1">
    <location>
        <begin position="6"/>
        <end position="23"/>
    </location>
</feature>
<sequence>MVSELLIIIFIASPLFALLIYLLKVNNKVKLDSNRYMFFKVRDDLIMLVAEGYLKENEFLFQTYYGMTNRIINNTHHFTFKSIVQSLTKIDEIMEKDSDFDRMEKELKEKDQEVKKVILGFYETFLIVLYRNSFIIRFTAKCIFPFVATIVLLNRIANVISNNFHNRYIEGTKIAWRSRNNMNHIMTLSPSS</sequence>
<comment type="caution">
    <text evidence="2">The sequence shown here is derived from an EMBL/GenBank/DDBJ whole genome shotgun (WGS) entry which is preliminary data.</text>
</comment>
<dbReference type="AlphaFoldDB" id="A0A941W6C6"/>
<keyword evidence="1" id="KW-0472">Membrane</keyword>
<accession>A0A941W6C6</accession>
<organism evidence="2 3">
    <name type="scientific">Candidatus Scalindua arabica</name>
    <dbReference type="NCBI Taxonomy" id="1127984"/>
    <lineage>
        <taxon>Bacteria</taxon>
        <taxon>Pseudomonadati</taxon>
        <taxon>Planctomycetota</taxon>
        <taxon>Candidatus Brocadiia</taxon>
        <taxon>Candidatus Brocadiales</taxon>
        <taxon>Candidatus Scalinduaceae</taxon>
        <taxon>Candidatus Scalindua</taxon>
    </lineage>
</organism>
<protein>
    <submittedName>
        <fullName evidence="2">Uncharacterized protein</fullName>
    </submittedName>
</protein>
<keyword evidence="1" id="KW-1133">Transmembrane helix</keyword>
<gene>
    <name evidence="2" type="ORF">MAG551_01974</name>
</gene>
<dbReference type="EMBL" id="JAANXD010000076">
    <property type="protein sequence ID" value="MBS1258910.1"/>
    <property type="molecule type" value="Genomic_DNA"/>
</dbReference>
<name>A0A941W6C6_9BACT</name>
<keyword evidence="1" id="KW-0812">Transmembrane</keyword>
<reference evidence="2" key="1">
    <citation type="journal article" date="2021" name="ISME J.">
        <title>Fine-scale metabolic discontinuity in a stratified prokaryote microbiome of a Red Sea deep halocline.</title>
        <authorList>
            <person name="Michoud G."/>
            <person name="Ngugi D.K."/>
            <person name="Barozzi A."/>
            <person name="Merlino G."/>
            <person name="Calleja M.L."/>
            <person name="Delgado-Huertas A."/>
            <person name="Moran X.A.G."/>
            <person name="Daffonchio D."/>
        </authorList>
    </citation>
    <scope>NUCLEOTIDE SEQUENCE</scope>
    <source>
        <strain evidence="2">SuakinDeep_MAG55_1</strain>
    </source>
</reference>
<evidence type="ECO:0000256" key="1">
    <source>
        <dbReference type="SAM" id="Phobius"/>
    </source>
</evidence>
<dbReference type="Proteomes" id="UP000722750">
    <property type="component" value="Unassembled WGS sequence"/>
</dbReference>
<proteinExistence type="predicted"/>
<evidence type="ECO:0000313" key="3">
    <source>
        <dbReference type="Proteomes" id="UP000722750"/>
    </source>
</evidence>
<evidence type="ECO:0000313" key="2">
    <source>
        <dbReference type="EMBL" id="MBS1258910.1"/>
    </source>
</evidence>